<evidence type="ECO:0000256" key="1">
    <source>
        <dbReference type="ARBA" id="ARBA00004374"/>
    </source>
</evidence>
<keyword evidence="3" id="KW-0812">Transmembrane</keyword>
<feature type="compositionally biased region" description="Basic and acidic residues" evidence="6">
    <location>
        <begin position="1"/>
        <end position="21"/>
    </location>
</feature>
<evidence type="ECO:0000256" key="4">
    <source>
        <dbReference type="ARBA" id="ARBA00022989"/>
    </source>
</evidence>
<organism evidence="7 8">
    <name type="scientific">Macrostomum lignano</name>
    <dbReference type="NCBI Taxonomy" id="282301"/>
    <lineage>
        <taxon>Eukaryota</taxon>
        <taxon>Metazoa</taxon>
        <taxon>Spiralia</taxon>
        <taxon>Lophotrochozoa</taxon>
        <taxon>Platyhelminthes</taxon>
        <taxon>Rhabditophora</taxon>
        <taxon>Macrostomorpha</taxon>
        <taxon>Macrostomida</taxon>
        <taxon>Macrostomidae</taxon>
        <taxon>Macrostomum</taxon>
    </lineage>
</organism>
<protein>
    <recommendedName>
        <fullName evidence="9">FUN14 domain-containing protein</fullName>
    </recommendedName>
</protein>
<keyword evidence="8" id="KW-1185">Reference proteome</keyword>
<comment type="similarity">
    <text evidence="2">Belongs to the FUN14 family.</text>
</comment>
<dbReference type="STRING" id="282301.A0A267GZD1"/>
<dbReference type="Pfam" id="PF04930">
    <property type="entry name" value="FUN14"/>
    <property type="match status" value="1"/>
</dbReference>
<reference evidence="7 8" key="1">
    <citation type="submission" date="2017-06" db="EMBL/GenBank/DDBJ databases">
        <title>A platform for efficient transgenesis in Macrostomum lignano, a flatworm model organism for stem cell research.</title>
        <authorList>
            <person name="Berezikov E."/>
        </authorList>
    </citation>
    <scope>NUCLEOTIDE SEQUENCE [LARGE SCALE GENOMIC DNA]</scope>
    <source>
        <strain evidence="7">DV1</strain>
        <tissue evidence="7">Whole organism</tissue>
    </source>
</reference>
<feature type="region of interest" description="Disordered" evidence="6">
    <location>
        <begin position="1"/>
        <end position="35"/>
    </location>
</feature>
<evidence type="ECO:0000313" key="7">
    <source>
        <dbReference type="EMBL" id="PAA91393.1"/>
    </source>
</evidence>
<gene>
    <name evidence="7" type="ORF">BOX15_Mlig030259g3</name>
</gene>
<dbReference type="InterPro" id="IPR007014">
    <property type="entry name" value="FUN14"/>
</dbReference>
<keyword evidence="5" id="KW-0472">Membrane</keyword>
<dbReference type="GO" id="GO:0005741">
    <property type="term" value="C:mitochondrial outer membrane"/>
    <property type="evidence" value="ECO:0007669"/>
    <property type="project" value="UniProtKB-SubCell"/>
</dbReference>
<comment type="caution">
    <text evidence="7">The sequence shown here is derived from an EMBL/GenBank/DDBJ whole genome shotgun (WGS) entry which is preliminary data.</text>
</comment>
<dbReference type="OrthoDB" id="163794at2759"/>
<dbReference type="GO" id="GO:0000422">
    <property type="term" value="P:autophagy of mitochondrion"/>
    <property type="evidence" value="ECO:0007669"/>
    <property type="project" value="TreeGrafter"/>
</dbReference>
<evidence type="ECO:0000256" key="5">
    <source>
        <dbReference type="ARBA" id="ARBA00023136"/>
    </source>
</evidence>
<accession>A0A267GZD1</accession>
<evidence type="ECO:0000313" key="8">
    <source>
        <dbReference type="Proteomes" id="UP000215902"/>
    </source>
</evidence>
<dbReference type="Proteomes" id="UP000215902">
    <property type="component" value="Unassembled WGS sequence"/>
</dbReference>
<dbReference type="PANTHER" id="PTHR21346">
    <property type="entry name" value="FUN14 DOMAIN CONTAINING"/>
    <property type="match status" value="1"/>
</dbReference>
<keyword evidence="4" id="KW-1133">Transmembrane helix</keyword>
<evidence type="ECO:0000256" key="2">
    <source>
        <dbReference type="ARBA" id="ARBA00009160"/>
    </source>
</evidence>
<proteinExistence type="inferred from homology"/>
<dbReference type="EMBL" id="NIVC01000089">
    <property type="protein sequence ID" value="PAA91393.1"/>
    <property type="molecule type" value="Genomic_DNA"/>
</dbReference>
<feature type="non-terminal residue" evidence="7">
    <location>
        <position position="1"/>
    </location>
</feature>
<comment type="subcellular location">
    <subcellularLocation>
        <location evidence="1">Mitochondrion outer membrane</location>
        <topology evidence="1">Multi-pass membrane protein</topology>
    </subcellularLocation>
</comment>
<evidence type="ECO:0008006" key="9">
    <source>
        <dbReference type="Google" id="ProtNLM"/>
    </source>
</evidence>
<evidence type="ECO:0000256" key="6">
    <source>
        <dbReference type="SAM" id="MobiDB-lite"/>
    </source>
</evidence>
<dbReference type="PANTHER" id="PTHR21346:SF0">
    <property type="entry name" value="RE45833P"/>
    <property type="match status" value="1"/>
</dbReference>
<evidence type="ECO:0000256" key="3">
    <source>
        <dbReference type="ARBA" id="ARBA00022692"/>
    </source>
</evidence>
<name>A0A267GZD1_9PLAT</name>
<sequence>GFNMTEKKNDDSKRGADERQRPVRAGGGSGDLADQDAGALTRFSQELSKASPTQQAIAGGGSGCLTGYLFGRIGRTAALAVGGALICLSLAQQRGLISVNWRRVEQQARQAVDKVADAAGENVVGNGGNSLQQVLERAKQVLAAHRYFAATFAGGFLVGLVAS</sequence>
<dbReference type="AlphaFoldDB" id="A0A267GZD1"/>